<evidence type="ECO:0000256" key="3">
    <source>
        <dbReference type="ARBA" id="ARBA00022989"/>
    </source>
</evidence>
<reference evidence="6 7" key="1">
    <citation type="journal article" date="2019" name="Nat. Plants">
        <title>Genome sequencing of Musa balbisiana reveals subgenome evolution and function divergence in polyploid bananas.</title>
        <authorList>
            <person name="Yao X."/>
        </authorList>
    </citation>
    <scope>NUCLEOTIDE SEQUENCE [LARGE SCALE GENOMIC DNA]</scope>
    <source>
        <strain evidence="7">cv. DH-PKW</strain>
        <tissue evidence="6">Leaves</tissue>
    </source>
</reference>
<evidence type="ECO:0000256" key="2">
    <source>
        <dbReference type="ARBA" id="ARBA00022692"/>
    </source>
</evidence>
<dbReference type="PANTHER" id="PTHR11814">
    <property type="entry name" value="SULFATE TRANSPORTER"/>
    <property type="match status" value="1"/>
</dbReference>
<dbReference type="InterPro" id="IPR011547">
    <property type="entry name" value="SLC26A/SulP_dom"/>
</dbReference>
<evidence type="ECO:0000259" key="5">
    <source>
        <dbReference type="Pfam" id="PF00916"/>
    </source>
</evidence>
<comment type="caution">
    <text evidence="6">The sequence shown here is derived from an EMBL/GenBank/DDBJ whole genome shotgun (WGS) entry which is preliminary data.</text>
</comment>
<keyword evidence="2" id="KW-0812">Transmembrane</keyword>
<keyword evidence="7" id="KW-1185">Reference proteome</keyword>
<dbReference type="STRING" id="52838.A0A4S8IFR3"/>
<proteinExistence type="predicted"/>
<comment type="subcellular location">
    <subcellularLocation>
        <location evidence="1">Membrane</location>
        <topology evidence="1">Multi-pass membrane protein</topology>
    </subcellularLocation>
</comment>
<protein>
    <recommendedName>
        <fullName evidence="5">SLC26A/SulP transporter domain-containing protein</fullName>
    </recommendedName>
</protein>
<sequence length="194" mass="21582">MGHPVADEGGSKEMEIASLPSARHHHLVSRPSLYKVGCPTRKRLVREFTDALKETLFKDDPLRQNKDQSGSRKFMLGLRFLFPIFDWGSGYNLSKFKGDPIAGLTIDIGYAKLANPEPQYGLWKQQLSSTMDLSAMGISRDIAIGLAAVVSLLFCTLVQSEIDFVKLVFTANLLCRCHSSKSWISKLSSNSIQM</sequence>
<evidence type="ECO:0000256" key="4">
    <source>
        <dbReference type="ARBA" id="ARBA00023136"/>
    </source>
</evidence>
<feature type="domain" description="SLC26A/SulP transporter" evidence="5">
    <location>
        <begin position="103"/>
        <end position="186"/>
    </location>
</feature>
<name>A0A4S8IFR3_MUSBA</name>
<evidence type="ECO:0000313" key="7">
    <source>
        <dbReference type="Proteomes" id="UP000317650"/>
    </source>
</evidence>
<dbReference type="InterPro" id="IPR001902">
    <property type="entry name" value="SLC26A/SulP_fam"/>
</dbReference>
<dbReference type="Pfam" id="PF00916">
    <property type="entry name" value="Sulfate_transp"/>
    <property type="match status" value="1"/>
</dbReference>
<dbReference type="EMBL" id="PYDT01000010">
    <property type="protein sequence ID" value="THU47097.1"/>
    <property type="molecule type" value="Genomic_DNA"/>
</dbReference>
<dbReference type="GO" id="GO:0055085">
    <property type="term" value="P:transmembrane transport"/>
    <property type="evidence" value="ECO:0007669"/>
    <property type="project" value="InterPro"/>
</dbReference>
<dbReference type="AlphaFoldDB" id="A0A4S8IFR3"/>
<accession>A0A4S8IFR3</accession>
<dbReference type="GO" id="GO:0016020">
    <property type="term" value="C:membrane"/>
    <property type="evidence" value="ECO:0007669"/>
    <property type="project" value="UniProtKB-SubCell"/>
</dbReference>
<dbReference type="Proteomes" id="UP000317650">
    <property type="component" value="Chromosome 9"/>
</dbReference>
<organism evidence="6 7">
    <name type="scientific">Musa balbisiana</name>
    <name type="common">Banana</name>
    <dbReference type="NCBI Taxonomy" id="52838"/>
    <lineage>
        <taxon>Eukaryota</taxon>
        <taxon>Viridiplantae</taxon>
        <taxon>Streptophyta</taxon>
        <taxon>Embryophyta</taxon>
        <taxon>Tracheophyta</taxon>
        <taxon>Spermatophyta</taxon>
        <taxon>Magnoliopsida</taxon>
        <taxon>Liliopsida</taxon>
        <taxon>Zingiberales</taxon>
        <taxon>Musaceae</taxon>
        <taxon>Musa</taxon>
    </lineage>
</organism>
<gene>
    <name evidence="6" type="ORF">C4D60_Mb09t11940</name>
</gene>
<evidence type="ECO:0000256" key="1">
    <source>
        <dbReference type="ARBA" id="ARBA00004141"/>
    </source>
</evidence>
<evidence type="ECO:0000313" key="6">
    <source>
        <dbReference type="EMBL" id="THU47097.1"/>
    </source>
</evidence>
<keyword evidence="4" id="KW-0472">Membrane</keyword>
<keyword evidence="3" id="KW-1133">Transmembrane helix</keyword>